<dbReference type="SUPFAM" id="SSF158997">
    <property type="entry name" value="Trm112p-like"/>
    <property type="match status" value="1"/>
</dbReference>
<dbReference type="EMBL" id="LFWV01000015">
    <property type="protein sequence ID" value="KON31995.1"/>
    <property type="molecule type" value="Genomic_DNA"/>
</dbReference>
<protein>
    <recommendedName>
        <fullName evidence="3">Trm112 family protein</fullName>
    </recommendedName>
</protein>
<evidence type="ECO:0008006" key="3">
    <source>
        <dbReference type="Google" id="ProtNLM"/>
    </source>
</evidence>
<reference evidence="2" key="1">
    <citation type="submission" date="2015-06" db="EMBL/GenBank/DDBJ databases">
        <title>New insights into the roles of widespread benthic archaea in carbon and nitrogen cycling.</title>
        <authorList>
            <person name="Lazar C.S."/>
            <person name="Baker B.J."/>
            <person name="Seitz K.W."/>
            <person name="Hyde A.S."/>
            <person name="Dick G.J."/>
            <person name="Hinrichs K.-U."/>
            <person name="Teske A.P."/>
        </authorList>
    </citation>
    <scope>NUCLEOTIDE SEQUENCE [LARGE SCALE GENOMIC DNA]</scope>
</reference>
<dbReference type="Proteomes" id="UP000054016">
    <property type="component" value="Unassembled WGS sequence"/>
</dbReference>
<proteinExistence type="predicted"/>
<sequence>MKRKLMEILACPIDKHHPLELHVFEEKDEVVEGLIVCPKCLRWYPIRDEIPEMLPDELRKENEDLPFLKKWKAKVPEKIVSEGKPFSLKR</sequence>
<organism evidence="1 2">
    <name type="scientific">miscellaneous Crenarchaeota group-1 archaeon SG8-32-3</name>
    <dbReference type="NCBI Taxonomy" id="1685125"/>
    <lineage>
        <taxon>Archaea</taxon>
        <taxon>Candidatus Bathyarchaeota</taxon>
        <taxon>MCG-1</taxon>
    </lineage>
</organism>
<evidence type="ECO:0000313" key="1">
    <source>
        <dbReference type="EMBL" id="KON31995.1"/>
    </source>
</evidence>
<dbReference type="Gene3D" id="2.20.25.10">
    <property type="match status" value="1"/>
</dbReference>
<dbReference type="InterPro" id="IPR005651">
    <property type="entry name" value="Trm112-like"/>
</dbReference>
<comment type="caution">
    <text evidence="1">The sequence shown here is derived from an EMBL/GenBank/DDBJ whole genome shotgun (WGS) entry which is preliminary data.</text>
</comment>
<dbReference type="Pfam" id="PF03966">
    <property type="entry name" value="Trm112p"/>
    <property type="match status" value="1"/>
</dbReference>
<name>A0A0M0BUI8_9ARCH</name>
<accession>A0A0M0BUI8</accession>
<dbReference type="AlphaFoldDB" id="A0A0M0BUI8"/>
<gene>
    <name evidence="1" type="ORF">AC478_01550</name>
</gene>
<evidence type="ECO:0000313" key="2">
    <source>
        <dbReference type="Proteomes" id="UP000054016"/>
    </source>
</evidence>